<reference evidence="1 2" key="1">
    <citation type="journal article" date="2018" name="Front. Plant Sci.">
        <title>Red Clover (Trifolium pratense) and Zigzag Clover (T. medium) - A Picture of Genomic Similarities and Differences.</title>
        <authorList>
            <person name="Dluhosova J."/>
            <person name="Istvanek J."/>
            <person name="Nedelnik J."/>
            <person name="Repkova J."/>
        </authorList>
    </citation>
    <scope>NUCLEOTIDE SEQUENCE [LARGE SCALE GENOMIC DNA]</scope>
    <source>
        <strain evidence="2">cv. 10/8</strain>
        <tissue evidence="1">Leaf</tissue>
    </source>
</reference>
<feature type="non-terminal residue" evidence="1">
    <location>
        <position position="1"/>
    </location>
</feature>
<name>A0A392R7P0_9FABA</name>
<keyword evidence="2" id="KW-1185">Reference proteome</keyword>
<organism evidence="1 2">
    <name type="scientific">Trifolium medium</name>
    <dbReference type="NCBI Taxonomy" id="97028"/>
    <lineage>
        <taxon>Eukaryota</taxon>
        <taxon>Viridiplantae</taxon>
        <taxon>Streptophyta</taxon>
        <taxon>Embryophyta</taxon>
        <taxon>Tracheophyta</taxon>
        <taxon>Spermatophyta</taxon>
        <taxon>Magnoliopsida</taxon>
        <taxon>eudicotyledons</taxon>
        <taxon>Gunneridae</taxon>
        <taxon>Pentapetalae</taxon>
        <taxon>rosids</taxon>
        <taxon>fabids</taxon>
        <taxon>Fabales</taxon>
        <taxon>Fabaceae</taxon>
        <taxon>Papilionoideae</taxon>
        <taxon>50 kb inversion clade</taxon>
        <taxon>NPAAA clade</taxon>
        <taxon>Hologalegina</taxon>
        <taxon>IRL clade</taxon>
        <taxon>Trifolieae</taxon>
        <taxon>Trifolium</taxon>
    </lineage>
</organism>
<dbReference type="EMBL" id="LXQA010197417">
    <property type="protein sequence ID" value="MCI32638.1"/>
    <property type="molecule type" value="Genomic_DNA"/>
</dbReference>
<protein>
    <submittedName>
        <fullName evidence="1">Uncharacterized protein</fullName>
    </submittedName>
</protein>
<sequence length="69" mass="7677">VLMSQAVTGDNLFKARATKLTINVNYKIHFVDGSLPKPAEVDTPIESPVIYVDQGNTKNFNKDFPHMVT</sequence>
<proteinExistence type="predicted"/>
<evidence type="ECO:0000313" key="2">
    <source>
        <dbReference type="Proteomes" id="UP000265520"/>
    </source>
</evidence>
<comment type="caution">
    <text evidence="1">The sequence shown here is derived from an EMBL/GenBank/DDBJ whole genome shotgun (WGS) entry which is preliminary data.</text>
</comment>
<accession>A0A392R7P0</accession>
<dbReference type="Proteomes" id="UP000265520">
    <property type="component" value="Unassembled WGS sequence"/>
</dbReference>
<evidence type="ECO:0000313" key="1">
    <source>
        <dbReference type="EMBL" id="MCI32638.1"/>
    </source>
</evidence>
<dbReference type="AlphaFoldDB" id="A0A392R7P0"/>